<evidence type="ECO:0000313" key="1">
    <source>
        <dbReference type="EMBL" id="JAE13392.1"/>
    </source>
</evidence>
<organism evidence="1">
    <name type="scientific">Arundo donax</name>
    <name type="common">Giant reed</name>
    <name type="synonym">Donax arundinaceus</name>
    <dbReference type="NCBI Taxonomy" id="35708"/>
    <lineage>
        <taxon>Eukaryota</taxon>
        <taxon>Viridiplantae</taxon>
        <taxon>Streptophyta</taxon>
        <taxon>Embryophyta</taxon>
        <taxon>Tracheophyta</taxon>
        <taxon>Spermatophyta</taxon>
        <taxon>Magnoliopsida</taxon>
        <taxon>Liliopsida</taxon>
        <taxon>Poales</taxon>
        <taxon>Poaceae</taxon>
        <taxon>PACMAD clade</taxon>
        <taxon>Arundinoideae</taxon>
        <taxon>Arundineae</taxon>
        <taxon>Arundo</taxon>
    </lineage>
</organism>
<reference evidence="1" key="1">
    <citation type="submission" date="2014-09" db="EMBL/GenBank/DDBJ databases">
        <authorList>
            <person name="Magalhaes I.L.F."/>
            <person name="Oliveira U."/>
            <person name="Santos F.R."/>
            <person name="Vidigal T.H.D.A."/>
            <person name="Brescovit A.D."/>
            <person name="Santos A.J."/>
        </authorList>
    </citation>
    <scope>NUCLEOTIDE SEQUENCE</scope>
    <source>
        <tissue evidence="1">Shoot tissue taken approximately 20 cm above the soil surface</tissue>
    </source>
</reference>
<protein>
    <submittedName>
        <fullName evidence="1">Uncharacterized protein</fullName>
    </submittedName>
</protein>
<name>A0A0A9FM10_ARUDO</name>
<dbReference type="EMBL" id="GBRH01184504">
    <property type="protein sequence ID" value="JAE13392.1"/>
    <property type="molecule type" value="Transcribed_RNA"/>
</dbReference>
<accession>A0A0A9FM10</accession>
<proteinExistence type="predicted"/>
<sequence length="37" mass="4250">MLIMTKQEKLLISTAETQVLFKKVTWTVNNGTSYQFG</sequence>
<reference evidence="1" key="2">
    <citation type="journal article" date="2015" name="Data Brief">
        <title>Shoot transcriptome of the giant reed, Arundo donax.</title>
        <authorList>
            <person name="Barrero R.A."/>
            <person name="Guerrero F.D."/>
            <person name="Moolhuijzen P."/>
            <person name="Goolsby J.A."/>
            <person name="Tidwell J."/>
            <person name="Bellgard S.E."/>
            <person name="Bellgard M.I."/>
        </authorList>
    </citation>
    <scope>NUCLEOTIDE SEQUENCE</scope>
    <source>
        <tissue evidence="1">Shoot tissue taken approximately 20 cm above the soil surface</tissue>
    </source>
</reference>
<dbReference type="AlphaFoldDB" id="A0A0A9FM10"/>